<dbReference type="AlphaFoldDB" id="A0A8J6LT73"/>
<proteinExistence type="inferred from homology"/>
<dbReference type="RefSeq" id="WP_181340519.1">
    <property type="nucleotide sequence ID" value="NZ_JAAKDE010000044.1"/>
</dbReference>
<dbReference type="EMBL" id="JAAKDE010000044">
    <property type="protein sequence ID" value="MBA2134057.1"/>
    <property type="molecule type" value="Genomic_DNA"/>
</dbReference>
<dbReference type="Pfam" id="PF03963">
    <property type="entry name" value="FlgD"/>
    <property type="match status" value="1"/>
</dbReference>
<organism evidence="3 4">
    <name type="scientific">Capillibacterium thermochitinicola</name>
    <dbReference type="NCBI Taxonomy" id="2699427"/>
    <lineage>
        <taxon>Bacteria</taxon>
        <taxon>Bacillati</taxon>
        <taxon>Bacillota</taxon>
        <taxon>Capillibacterium</taxon>
    </lineage>
</organism>
<keyword evidence="4" id="KW-1185">Reference proteome</keyword>
<reference evidence="3" key="1">
    <citation type="submission" date="2020-06" db="EMBL/GenBank/DDBJ databases">
        <title>Novel chitinolytic bacterium.</title>
        <authorList>
            <person name="Ungkulpasvich U."/>
            <person name="Kosugi A."/>
            <person name="Uke A."/>
        </authorList>
    </citation>
    <scope>NUCLEOTIDE SEQUENCE</scope>
    <source>
        <strain evidence="3">UUS1-1</strain>
    </source>
</reference>
<evidence type="ECO:0000256" key="2">
    <source>
        <dbReference type="ARBA" id="ARBA00022795"/>
    </source>
</evidence>
<gene>
    <name evidence="3" type="ORF">G5B42_11005</name>
</gene>
<evidence type="ECO:0000256" key="1">
    <source>
        <dbReference type="ARBA" id="ARBA00010577"/>
    </source>
</evidence>
<name>A0A8J6LT73_9FIRM</name>
<evidence type="ECO:0008006" key="5">
    <source>
        <dbReference type="Google" id="ProtNLM"/>
    </source>
</evidence>
<evidence type="ECO:0000313" key="4">
    <source>
        <dbReference type="Proteomes" id="UP000657177"/>
    </source>
</evidence>
<sequence>MITPVGSSYTSSTVIKSANDFLGKDAFLNLLVMELRYQDPLDPMKDRDFIAQMAQFSALEQMQNLYRVSELQQATAMLGRSVIAQEFHEGGLSEMVYGQVTGVRSYGGQTYLMLDSGREIRSDQVVSVMDEKGLEQYLHGLVGRKAFIRVYNEIGEVVDFKEVLITGYRLKDGGPYIVYHNGEGEEEVPLADVWGVV</sequence>
<comment type="caution">
    <text evidence="3">The sequence shown here is derived from an EMBL/GenBank/DDBJ whole genome shotgun (WGS) entry which is preliminary data.</text>
</comment>
<dbReference type="Proteomes" id="UP000657177">
    <property type="component" value="Unassembled WGS sequence"/>
</dbReference>
<protein>
    <recommendedName>
        <fullName evidence="5">Basal-body rod modification protein FlgD</fullName>
    </recommendedName>
</protein>
<dbReference type="GO" id="GO:0044781">
    <property type="term" value="P:bacterial-type flagellum organization"/>
    <property type="evidence" value="ECO:0007669"/>
    <property type="project" value="UniProtKB-KW"/>
</dbReference>
<keyword evidence="2" id="KW-1005">Bacterial flagellum biogenesis</keyword>
<comment type="similarity">
    <text evidence="1">Belongs to the FlgD family.</text>
</comment>
<accession>A0A8J6LT73</accession>
<dbReference type="InterPro" id="IPR005648">
    <property type="entry name" value="FlgD"/>
</dbReference>
<evidence type="ECO:0000313" key="3">
    <source>
        <dbReference type="EMBL" id="MBA2134057.1"/>
    </source>
</evidence>